<dbReference type="Proteomes" id="UP000521868">
    <property type="component" value="Unassembled WGS sequence"/>
</dbReference>
<accession>A0A7X6DCJ4</accession>
<gene>
    <name evidence="1" type="ORF">RAMLITH_02525</name>
</gene>
<dbReference type="AlphaFoldDB" id="A0A7X6DCJ4"/>
<sequence>MNETSPSAEPLRAAYQEALSEERVLWRRVAVPALPPDERVQAYGRWRAAADRVKALSLQLQQARDAGSGQPPGPQAG</sequence>
<dbReference type="EMBL" id="VTOX01000001">
    <property type="protein sequence ID" value="NKE64685.1"/>
    <property type="molecule type" value="Genomic_DNA"/>
</dbReference>
<evidence type="ECO:0000313" key="2">
    <source>
        <dbReference type="Proteomes" id="UP000521868"/>
    </source>
</evidence>
<name>A0A7X6DCJ4_9BURK</name>
<proteinExistence type="predicted"/>
<keyword evidence="2" id="KW-1185">Reference proteome</keyword>
<organism evidence="1 2">
    <name type="scientific">Ramlibacter lithotrophicus</name>
    <dbReference type="NCBI Taxonomy" id="2606681"/>
    <lineage>
        <taxon>Bacteria</taxon>
        <taxon>Pseudomonadati</taxon>
        <taxon>Pseudomonadota</taxon>
        <taxon>Betaproteobacteria</taxon>
        <taxon>Burkholderiales</taxon>
        <taxon>Comamonadaceae</taxon>
        <taxon>Ramlibacter</taxon>
    </lineage>
</organism>
<reference evidence="1 2" key="1">
    <citation type="journal article" date="2020" name="Nature">
        <title>Bacterial chemolithoautotrophy via manganese oxidation.</title>
        <authorList>
            <person name="Yu H."/>
            <person name="Leadbetter J.R."/>
        </authorList>
    </citation>
    <scope>NUCLEOTIDE SEQUENCE [LARGE SCALE GENOMIC DNA]</scope>
    <source>
        <strain evidence="1 2">RBP-1</strain>
    </source>
</reference>
<evidence type="ECO:0000313" key="1">
    <source>
        <dbReference type="EMBL" id="NKE64685.1"/>
    </source>
</evidence>
<dbReference type="RefSeq" id="WP_168105753.1">
    <property type="nucleotide sequence ID" value="NZ_VTOX01000001.1"/>
</dbReference>
<comment type="caution">
    <text evidence="1">The sequence shown here is derived from an EMBL/GenBank/DDBJ whole genome shotgun (WGS) entry which is preliminary data.</text>
</comment>
<protein>
    <submittedName>
        <fullName evidence="1">Uncharacterized protein</fullName>
    </submittedName>
</protein>